<protein>
    <submittedName>
        <fullName evidence="3">Retrotransposon protein</fullName>
    </submittedName>
</protein>
<evidence type="ECO:0000313" key="3">
    <source>
        <dbReference type="EMBL" id="KAA0037133.1"/>
    </source>
</evidence>
<reference evidence="5 6" key="1">
    <citation type="submission" date="2019-08" db="EMBL/GenBank/DDBJ databases">
        <title>Draft genome sequences of two oriental melons (Cucumis melo L. var makuwa).</title>
        <authorList>
            <person name="Kwon S.-Y."/>
        </authorList>
    </citation>
    <scope>NUCLEOTIDE SEQUENCE [LARGE SCALE GENOMIC DNA]</scope>
    <source>
        <strain evidence="6">cv. Chang Bougi</strain>
        <strain evidence="5">cv. SW 3</strain>
        <tissue evidence="3">Leaf</tissue>
    </source>
</reference>
<feature type="transmembrane region" description="Helical" evidence="2">
    <location>
        <begin position="98"/>
        <end position="119"/>
    </location>
</feature>
<keyword evidence="2" id="KW-1133">Transmembrane helix</keyword>
<dbReference type="EMBL" id="SSTE01019034">
    <property type="protein sequence ID" value="KAA0037133.1"/>
    <property type="molecule type" value="Genomic_DNA"/>
</dbReference>
<dbReference type="AlphaFoldDB" id="A0A5A7T2E4"/>
<feature type="region of interest" description="Disordered" evidence="1">
    <location>
        <begin position="1"/>
        <end position="22"/>
    </location>
</feature>
<proteinExistence type="predicted"/>
<evidence type="ECO:0000313" key="5">
    <source>
        <dbReference type="Proteomes" id="UP000321393"/>
    </source>
</evidence>
<keyword evidence="2" id="KW-0812">Transmembrane</keyword>
<evidence type="ECO:0000256" key="1">
    <source>
        <dbReference type="SAM" id="MobiDB-lite"/>
    </source>
</evidence>
<keyword evidence="2" id="KW-0472">Membrane</keyword>
<sequence length="378" mass="43663">MATIWVSSPWVSSTEKKGRGDEKNGVKVGVFIMRRSLFVRGGILKKERGVQCSNDVASKHLSIFGYVGFVEWLGPILASETIRWVFSVNKRLRFVPRIFSLPLEVLFLSLGVPLVVLGFSSLIRQTLYTIVWQWVPIKYSREVIQTQKNFSRHMEARGTTCKSSVTLKCPNHYKGILQHETLIDIDDDDKGDSVYAMTTAIDNIQYIETTNEWSQRWDKLAEAMFIEWQLEEDTLVKCLMELVSTDGWKSDNACNGFEWSDEAKCIITEKEVFDNWAMGRFAETFADVRSNEPVGYKGFDMPDGNDKFLSMTITEWPARAFVNDTFVRQEFLRLLCEMLDLSSLDRALCQSQLMSRTDMWDSIEMTEEERKKFCRVLL</sequence>
<dbReference type="EMBL" id="SSTD01009720">
    <property type="protein sequence ID" value="TYK13943.1"/>
    <property type="molecule type" value="Genomic_DNA"/>
</dbReference>
<name>A0A5A7T2E4_CUCMM</name>
<evidence type="ECO:0000256" key="2">
    <source>
        <dbReference type="SAM" id="Phobius"/>
    </source>
</evidence>
<dbReference type="OrthoDB" id="618098at2759"/>
<evidence type="ECO:0000313" key="6">
    <source>
        <dbReference type="Proteomes" id="UP000321947"/>
    </source>
</evidence>
<accession>A0A5A7T2E4</accession>
<comment type="caution">
    <text evidence="3">The sequence shown here is derived from an EMBL/GenBank/DDBJ whole genome shotgun (WGS) entry which is preliminary data.</text>
</comment>
<feature type="transmembrane region" description="Helical" evidence="2">
    <location>
        <begin position="63"/>
        <end position="86"/>
    </location>
</feature>
<organism evidence="3 5">
    <name type="scientific">Cucumis melo var. makuwa</name>
    <name type="common">Oriental melon</name>
    <dbReference type="NCBI Taxonomy" id="1194695"/>
    <lineage>
        <taxon>Eukaryota</taxon>
        <taxon>Viridiplantae</taxon>
        <taxon>Streptophyta</taxon>
        <taxon>Embryophyta</taxon>
        <taxon>Tracheophyta</taxon>
        <taxon>Spermatophyta</taxon>
        <taxon>Magnoliopsida</taxon>
        <taxon>eudicotyledons</taxon>
        <taxon>Gunneridae</taxon>
        <taxon>Pentapetalae</taxon>
        <taxon>rosids</taxon>
        <taxon>fabids</taxon>
        <taxon>Cucurbitales</taxon>
        <taxon>Cucurbitaceae</taxon>
        <taxon>Benincaseae</taxon>
        <taxon>Cucumis</taxon>
    </lineage>
</organism>
<gene>
    <name evidence="4" type="ORF">E5676_scaffold832G001440</name>
    <name evidence="3" type="ORF">E6C27_scaffold379G00390</name>
</gene>
<dbReference type="Proteomes" id="UP000321947">
    <property type="component" value="Unassembled WGS sequence"/>
</dbReference>
<dbReference type="Proteomes" id="UP000321393">
    <property type="component" value="Unassembled WGS sequence"/>
</dbReference>
<evidence type="ECO:0000313" key="4">
    <source>
        <dbReference type="EMBL" id="TYK13943.1"/>
    </source>
</evidence>
<feature type="compositionally biased region" description="Polar residues" evidence="1">
    <location>
        <begin position="1"/>
        <end position="13"/>
    </location>
</feature>